<dbReference type="GO" id="GO:0030572">
    <property type="term" value="F:phosphatidyltransferase activity"/>
    <property type="evidence" value="ECO:0007669"/>
    <property type="project" value="UniProtKB-ARBA"/>
</dbReference>
<keyword evidence="3" id="KW-1185">Reference proteome</keyword>
<dbReference type="CDD" id="cd09113">
    <property type="entry name" value="PLDc_ymdC_like_2"/>
    <property type="match status" value="1"/>
</dbReference>
<dbReference type="SMART" id="SM00155">
    <property type="entry name" value="PLDc"/>
    <property type="match status" value="2"/>
</dbReference>
<protein>
    <submittedName>
        <fullName evidence="2">Putative cardiolipin synthase</fullName>
    </submittedName>
</protein>
<dbReference type="PROSITE" id="PS50035">
    <property type="entry name" value="PLD"/>
    <property type="match status" value="2"/>
</dbReference>
<dbReference type="PANTHER" id="PTHR21248:SF12">
    <property type="entry name" value="CARDIOLIPIN SYNTHASE C"/>
    <property type="match status" value="1"/>
</dbReference>
<dbReference type="PANTHER" id="PTHR21248">
    <property type="entry name" value="CARDIOLIPIN SYNTHASE"/>
    <property type="match status" value="1"/>
</dbReference>
<feature type="domain" description="PLD phosphodiesterase" evidence="1">
    <location>
        <begin position="129"/>
        <end position="156"/>
    </location>
</feature>
<evidence type="ECO:0000313" key="2">
    <source>
        <dbReference type="EMBL" id="SFJ48792.1"/>
    </source>
</evidence>
<dbReference type="Gene3D" id="3.30.870.10">
    <property type="entry name" value="Endonuclease Chain A"/>
    <property type="match status" value="2"/>
</dbReference>
<evidence type="ECO:0000259" key="1">
    <source>
        <dbReference type="PROSITE" id="PS50035"/>
    </source>
</evidence>
<dbReference type="SUPFAM" id="SSF56024">
    <property type="entry name" value="Phospholipase D/nuclease"/>
    <property type="match status" value="2"/>
</dbReference>
<dbReference type="EMBL" id="FOSC01000003">
    <property type="protein sequence ID" value="SFJ48792.1"/>
    <property type="molecule type" value="Genomic_DNA"/>
</dbReference>
<dbReference type="GO" id="GO:0032049">
    <property type="term" value="P:cardiolipin biosynthetic process"/>
    <property type="evidence" value="ECO:0007669"/>
    <property type="project" value="UniProtKB-ARBA"/>
</dbReference>
<evidence type="ECO:0000313" key="3">
    <source>
        <dbReference type="Proteomes" id="UP000199445"/>
    </source>
</evidence>
<dbReference type="CDD" id="cd09111">
    <property type="entry name" value="PLDc_ymdC_like_1"/>
    <property type="match status" value="1"/>
</dbReference>
<gene>
    <name evidence="2" type="ORF">SAMN05216429_10344</name>
</gene>
<reference evidence="2 3" key="1">
    <citation type="submission" date="2016-10" db="EMBL/GenBank/DDBJ databases">
        <authorList>
            <person name="de Groot N.N."/>
        </authorList>
    </citation>
    <scope>NUCLEOTIDE SEQUENCE [LARGE SCALE GENOMIC DNA]</scope>
    <source>
        <strain evidence="2 3">IBRC-M 10445</strain>
    </source>
</reference>
<dbReference type="InterPro" id="IPR025202">
    <property type="entry name" value="PLD-like_dom"/>
</dbReference>
<accession>A0A1I3RSA4</accession>
<dbReference type="Proteomes" id="UP000199445">
    <property type="component" value="Unassembled WGS sequence"/>
</dbReference>
<sequence>MADSFLQEQRQQHLDSQTGESGFALLNTGREAFLARAALIEVANHSIDAQYYIWNDDATGRYLAGRLLVAADRGVQVRLLLDDINLAGKEPLFARLDAHPNITVRVFNPVRARNGVSRLFALAANFDRINRRMHNKSFVVDGHAGIAGGRNIGDEYFDEDPLQNTRDRDILVLGPLADPLGDSFQAYWQDLWAYPLDQLHELSPGDLPEVLEQSVERPALRTRPPAGEEAARKYLDQTFAGVIQAPAELVFDPPPENPEGPASTPKATARALYRLANAAETEILIESAYLILTDEELNGTSGLGNPDVSVTAFTNSLATNDLLTNHSGYARWRKAMLASGIDLYELRPDSPACRQWIADGVACGPGGLSLHSKAVVFDRKTLFVGSFNVNLRSIYLNGETVFIIHSPELARAVADDIDYATGPENSWRVSLDENGDLRWHAGDLTVGHEPDVGLWRRFQSGFLSWLPIAKYL</sequence>
<name>A0A1I3RSA4_9GAMM</name>
<proteinExistence type="predicted"/>
<dbReference type="AlphaFoldDB" id="A0A1I3RSA4"/>
<dbReference type="InterPro" id="IPR001736">
    <property type="entry name" value="PLipase_D/transphosphatidylase"/>
</dbReference>
<organism evidence="2 3">
    <name type="scientific">Marinobacter persicus</name>
    <dbReference type="NCBI Taxonomy" id="930118"/>
    <lineage>
        <taxon>Bacteria</taxon>
        <taxon>Pseudomonadati</taxon>
        <taxon>Pseudomonadota</taxon>
        <taxon>Gammaproteobacteria</taxon>
        <taxon>Pseudomonadales</taxon>
        <taxon>Marinobacteraceae</taxon>
        <taxon>Marinobacter</taxon>
    </lineage>
</organism>
<feature type="domain" description="PLD phosphodiesterase" evidence="1">
    <location>
        <begin position="366"/>
        <end position="393"/>
    </location>
</feature>
<dbReference type="Pfam" id="PF13091">
    <property type="entry name" value="PLDc_2"/>
    <property type="match status" value="2"/>
</dbReference>